<dbReference type="Pfam" id="PF01261">
    <property type="entry name" value="AP_endonuc_2"/>
    <property type="match status" value="1"/>
</dbReference>
<dbReference type="SUPFAM" id="SSF51658">
    <property type="entry name" value="Xylose isomerase-like"/>
    <property type="match status" value="1"/>
</dbReference>
<dbReference type="GO" id="GO:0008270">
    <property type="term" value="F:zinc ion binding"/>
    <property type="evidence" value="ECO:0007669"/>
    <property type="project" value="InterPro"/>
</dbReference>
<evidence type="ECO:0000313" key="3">
    <source>
        <dbReference type="Proteomes" id="UP000095558"/>
    </source>
</evidence>
<reference evidence="2 3" key="1">
    <citation type="submission" date="2015-09" db="EMBL/GenBank/DDBJ databases">
        <authorList>
            <consortium name="Pathogen Informatics"/>
        </authorList>
    </citation>
    <scope>NUCLEOTIDE SEQUENCE [LARGE SCALE GENOMIC DNA]</scope>
    <source>
        <strain evidence="2 3">2789STDY5834855</strain>
    </source>
</reference>
<dbReference type="Proteomes" id="UP000095558">
    <property type="component" value="Unassembled WGS sequence"/>
</dbReference>
<dbReference type="InterPro" id="IPR001719">
    <property type="entry name" value="AP_endonuc_2"/>
</dbReference>
<dbReference type="GO" id="GO:0006284">
    <property type="term" value="P:base-excision repair"/>
    <property type="evidence" value="ECO:0007669"/>
    <property type="project" value="TreeGrafter"/>
</dbReference>
<protein>
    <submittedName>
        <fullName evidence="2">Xylose isomerase domain-containing protein TIM barrel</fullName>
    </submittedName>
</protein>
<dbReference type="InterPro" id="IPR013022">
    <property type="entry name" value="Xyl_isomerase-like_TIM-brl"/>
</dbReference>
<keyword evidence="2" id="KW-0413">Isomerase</keyword>
<accession>A0A174GNI3</accession>
<dbReference type="RefSeq" id="WP_055277561.1">
    <property type="nucleotide sequence ID" value="NZ_CYZV01000035.1"/>
</dbReference>
<dbReference type="Gene3D" id="3.20.20.150">
    <property type="entry name" value="Divalent-metal-dependent TIM barrel enzymes"/>
    <property type="match status" value="1"/>
</dbReference>
<evidence type="ECO:0000313" key="2">
    <source>
        <dbReference type="EMBL" id="CUO62005.1"/>
    </source>
</evidence>
<dbReference type="OrthoDB" id="9801960at2"/>
<dbReference type="GO" id="GO:0003677">
    <property type="term" value="F:DNA binding"/>
    <property type="evidence" value="ECO:0007669"/>
    <property type="project" value="InterPro"/>
</dbReference>
<feature type="domain" description="Xylose isomerase-like TIM barrel" evidence="1">
    <location>
        <begin position="23"/>
        <end position="246"/>
    </location>
</feature>
<name>A0A174GNI3_9CLOT</name>
<evidence type="ECO:0000259" key="1">
    <source>
        <dbReference type="Pfam" id="PF01261"/>
    </source>
</evidence>
<dbReference type="InterPro" id="IPR036237">
    <property type="entry name" value="Xyl_isomerase-like_sf"/>
</dbReference>
<dbReference type="GO" id="GO:0016853">
    <property type="term" value="F:isomerase activity"/>
    <property type="evidence" value="ECO:0007669"/>
    <property type="project" value="UniProtKB-KW"/>
</dbReference>
<dbReference type="PANTHER" id="PTHR21445:SF0">
    <property type="entry name" value="APURINIC-APYRIMIDINIC ENDONUCLEASE"/>
    <property type="match status" value="1"/>
</dbReference>
<dbReference type="AlphaFoldDB" id="A0A174GNI3"/>
<organism evidence="2 3">
    <name type="scientific">Clostridium disporicum</name>
    <dbReference type="NCBI Taxonomy" id="84024"/>
    <lineage>
        <taxon>Bacteria</taxon>
        <taxon>Bacillati</taxon>
        <taxon>Bacillota</taxon>
        <taxon>Clostridia</taxon>
        <taxon>Eubacteriales</taxon>
        <taxon>Clostridiaceae</taxon>
        <taxon>Clostridium</taxon>
    </lineage>
</organism>
<dbReference type="PANTHER" id="PTHR21445">
    <property type="entry name" value="ENDONUCLEASE IV ENDODEOXYRIBONUCLEASE IV"/>
    <property type="match status" value="1"/>
</dbReference>
<sequence length="255" mass="29508">MGKIYISQLFPEERVNKILNKYDIGLEIIEFGIGYTLDKDDNGIVEYYKRNGELIKNRPLSIHGPFLDLNTASFDNMIKQATLTRYNQAYSVAKRLGADRIVFHSCYYDDVYFKDVYINNSLEFWNEFLIDKDESINIHIENMYDKDLLVLKELVDKINSNIISICLDIGHANCYSNQSLEEIIKLLGSRIGHLHLNNNDGKKDSHRGFNSGNIEVIETLELIDKYCNNPSMTIEVSDFKEAEESISIIMKRNNK</sequence>
<proteinExistence type="predicted"/>
<gene>
    <name evidence="2" type="ORF">ERS852470_02865</name>
</gene>
<dbReference type="EMBL" id="CYZV01000035">
    <property type="protein sequence ID" value="CUO62005.1"/>
    <property type="molecule type" value="Genomic_DNA"/>
</dbReference>
<dbReference type="GO" id="GO:0003906">
    <property type="term" value="F:DNA-(apurinic or apyrimidinic site) endonuclease activity"/>
    <property type="evidence" value="ECO:0007669"/>
    <property type="project" value="TreeGrafter"/>
</dbReference>
<dbReference type="GO" id="GO:0008081">
    <property type="term" value="F:phosphoric diester hydrolase activity"/>
    <property type="evidence" value="ECO:0007669"/>
    <property type="project" value="TreeGrafter"/>
</dbReference>